<accession>A0ABD2PZU9</accession>
<evidence type="ECO:0008006" key="4">
    <source>
        <dbReference type="Google" id="ProtNLM"/>
    </source>
</evidence>
<sequence length="342" mass="38449">MFDKGQSLENEFESEQALACYELAMKKAKTENNDDLFVRALEASAYVLMELEKDEEARSRLKRVISLDPNGGSHQKYMFLAQLSEGMDAVNLYKSGIELIKKCRLNEADKAVECNKQEADAYCAVADLYMTDLCDEADAESVCLDCITKACAVDPENAQAWFTAASFHTVKAQQDKSRECVEKCLALMNPKIEAALEDQAKKESESEQEEEGGQIDLEDVTGIPLASLIALTRIMIELQMWQKAADLLEVMLEEEEDNVEIYYLLVEVGKELKWMESDPDAMREYASNCKIMSAQLGDTQLAEEMEELLKQLPEPAQSIDGDDNEELQLDCSSSDDEQMELT</sequence>
<gene>
    <name evidence="2" type="ORF">Ciccas_008606</name>
</gene>
<dbReference type="InterPro" id="IPR011990">
    <property type="entry name" value="TPR-like_helical_dom_sf"/>
</dbReference>
<protein>
    <recommendedName>
        <fullName evidence="4">Assembly chaperone of rpl4</fullName>
    </recommendedName>
</protein>
<evidence type="ECO:0000256" key="1">
    <source>
        <dbReference type="SAM" id="MobiDB-lite"/>
    </source>
</evidence>
<keyword evidence="3" id="KW-1185">Reference proteome</keyword>
<dbReference type="AlphaFoldDB" id="A0ABD2PZU9"/>
<feature type="compositionally biased region" description="Acidic residues" evidence="1">
    <location>
        <begin position="320"/>
        <end position="342"/>
    </location>
</feature>
<evidence type="ECO:0000313" key="2">
    <source>
        <dbReference type="EMBL" id="KAL3312804.1"/>
    </source>
</evidence>
<dbReference type="Gene3D" id="1.25.40.10">
    <property type="entry name" value="Tetratricopeptide repeat domain"/>
    <property type="match status" value="1"/>
</dbReference>
<dbReference type="EMBL" id="JBJKFK010001544">
    <property type="protein sequence ID" value="KAL3312804.1"/>
    <property type="molecule type" value="Genomic_DNA"/>
</dbReference>
<feature type="region of interest" description="Disordered" evidence="1">
    <location>
        <begin position="313"/>
        <end position="342"/>
    </location>
</feature>
<comment type="caution">
    <text evidence="2">The sequence shown here is derived from an EMBL/GenBank/DDBJ whole genome shotgun (WGS) entry which is preliminary data.</text>
</comment>
<reference evidence="2 3" key="1">
    <citation type="submission" date="2024-11" db="EMBL/GenBank/DDBJ databases">
        <title>Adaptive evolution of stress response genes in parasites aligns with host niche diversity.</title>
        <authorList>
            <person name="Hahn C."/>
            <person name="Resl P."/>
        </authorList>
    </citation>
    <scope>NUCLEOTIDE SEQUENCE [LARGE SCALE GENOMIC DNA]</scope>
    <source>
        <strain evidence="2">EGGRZ-B1_66</strain>
        <tissue evidence="2">Body</tissue>
    </source>
</reference>
<organism evidence="2 3">
    <name type="scientific">Cichlidogyrus casuarinus</name>
    <dbReference type="NCBI Taxonomy" id="1844966"/>
    <lineage>
        <taxon>Eukaryota</taxon>
        <taxon>Metazoa</taxon>
        <taxon>Spiralia</taxon>
        <taxon>Lophotrochozoa</taxon>
        <taxon>Platyhelminthes</taxon>
        <taxon>Monogenea</taxon>
        <taxon>Monopisthocotylea</taxon>
        <taxon>Dactylogyridea</taxon>
        <taxon>Ancyrocephalidae</taxon>
        <taxon>Cichlidogyrus</taxon>
    </lineage>
</organism>
<dbReference type="Proteomes" id="UP001626550">
    <property type="component" value="Unassembled WGS sequence"/>
</dbReference>
<evidence type="ECO:0000313" key="3">
    <source>
        <dbReference type="Proteomes" id="UP001626550"/>
    </source>
</evidence>
<name>A0ABD2PZU9_9PLAT</name>
<proteinExistence type="predicted"/>
<dbReference type="SUPFAM" id="SSF48452">
    <property type="entry name" value="TPR-like"/>
    <property type="match status" value="1"/>
</dbReference>